<evidence type="ECO:0000313" key="2">
    <source>
        <dbReference type="Proteomes" id="UP001445335"/>
    </source>
</evidence>
<gene>
    <name evidence="1" type="ORF">WJX81_007501</name>
</gene>
<evidence type="ECO:0008006" key="3">
    <source>
        <dbReference type="Google" id="ProtNLM"/>
    </source>
</evidence>
<proteinExistence type="predicted"/>
<name>A0AAW1S4H4_9CHLO</name>
<comment type="caution">
    <text evidence="1">The sequence shown here is derived from an EMBL/GenBank/DDBJ whole genome shotgun (WGS) entry which is preliminary data.</text>
</comment>
<organism evidence="1 2">
    <name type="scientific">Elliptochloris bilobata</name>
    <dbReference type="NCBI Taxonomy" id="381761"/>
    <lineage>
        <taxon>Eukaryota</taxon>
        <taxon>Viridiplantae</taxon>
        <taxon>Chlorophyta</taxon>
        <taxon>core chlorophytes</taxon>
        <taxon>Trebouxiophyceae</taxon>
        <taxon>Trebouxiophyceae incertae sedis</taxon>
        <taxon>Elliptochloris clade</taxon>
        <taxon>Elliptochloris</taxon>
    </lineage>
</organism>
<keyword evidence="2" id="KW-1185">Reference proteome</keyword>
<dbReference type="Proteomes" id="UP001445335">
    <property type="component" value="Unassembled WGS sequence"/>
</dbReference>
<accession>A0AAW1S4H4</accession>
<dbReference type="InterPro" id="IPR049578">
    <property type="entry name" value="CAXIP1-like_GIY-YIG_dom"/>
</dbReference>
<evidence type="ECO:0000313" key="1">
    <source>
        <dbReference type="EMBL" id="KAK9840654.1"/>
    </source>
</evidence>
<sequence>MARILTGWGACPPCQQLSRESACRCRPAQAEAGTARKLAELDLVPFINLQGMIQPEVPEGTQASVFAVFDDKKKLQFVGFSKDVRNSLRTVFSRRPDRAFFFKALHLQTLDQDEMIAVRTAWFEEVGGPPPGNKLAMERKAWSQPVDAGAISDRGKQQAAEGEAAGLQAMMRTRGCKEDFVPNPELLQEGMVDFLASKALSPEELATQRERLQALTKATSVVGLDLDGERVSFELRFRNTYKTNGGYMFDAAVTFEDRETVHRVIVGREYYDDFGMEAQDVVAMAFSFLLAHRVPRQTEGMLLSSQFPVNYFSISELEQFFPAFADEYSKFDRSLEGAGKFWRFNRLHDYANKGKGTEDMSNLSLALNRVNG</sequence>
<protein>
    <recommendedName>
        <fullName evidence="3">GIY-YIG nuclease family protein</fullName>
    </recommendedName>
</protein>
<reference evidence="1 2" key="1">
    <citation type="journal article" date="2024" name="Nat. Commun.">
        <title>Phylogenomics reveals the evolutionary origins of lichenization in chlorophyte algae.</title>
        <authorList>
            <person name="Puginier C."/>
            <person name="Libourel C."/>
            <person name="Otte J."/>
            <person name="Skaloud P."/>
            <person name="Haon M."/>
            <person name="Grisel S."/>
            <person name="Petersen M."/>
            <person name="Berrin J.G."/>
            <person name="Delaux P.M."/>
            <person name="Dal Grande F."/>
            <person name="Keller J."/>
        </authorList>
    </citation>
    <scope>NUCLEOTIDE SEQUENCE [LARGE SCALE GENOMIC DNA]</scope>
    <source>
        <strain evidence="1 2">SAG 245.80</strain>
    </source>
</reference>
<dbReference type="AlphaFoldDB" id="A0AAW1S4H4"/>
<dbReference type="CDD" id="cd10450">
    <property type="entry name" value="GIY-YIG_AtGrxS16_like"/>
    <property type="match status" value="1"/>
</dbReference>
<dbReference type="EMBL" id="JALJOU010000013">
    <property type="protein sequence ID" value="KAK9840654.1"/>
    <property type="molecule type" value="Genomic_DNA"/>
</dbReference>